<sequence length="194" mass="21146">MIARTISRLPLVAAATTMLLLGGCSAALIEAPTYKTTEVLSFKTAGAPSNVMMLEIADPAKTLPAKTWTDALSNHGFAPRLRFVTNPADIAANETIKPENRLVAVVNPSQNTFGDAICTSPQTGGMEGISERLIVRFGFCNGDNLISETRARFVKENFEEQLFNNAAVLSYQLFPRRIQSNDDDRSCGRFQVNC</sequence>
<proteinExistence type="predicted"/>
<evidence type="ECO:0000313" key="2">
    <source>
        <dbReference type="EMBL" id="RCK37205.1"/>
    </source>
</evidence>
<gene>
    <name evidence="2" type="ORF">TH19_11770</name>
</gene>
<protein>
    <recommendedName>
        <fullName evidence="4">Lipoprotein</fullName>
    </recommendedName>
</protein>
<organism evidence="2 3">
    <name type="scientific">Thalassospira profundimaris</name>
    <dbReference type="NCBI Taxonomy" id="502049"/>
    <lineage>
        <taxon>Bacteria</taxon>
        <taxon>Pseudomonadati</taxon>
        <taxon>Pseudomonadota</taxon>
        <taxon>Alphaproteobacteria</taxon>
        <taxon>Rhodospirillales</taxon>
        <taxon>Thalassospiraceae</taxon>
        <taxon>Thalassospira</taxon>
    </lineage>
</organism>
<evidence type="ECO:0000256" key="1">
    <source>
        <dbReference type="SAM" id="SignalP"/>
    </source>
</evidence>
<dbReference type="RefSeq" id="WP_147250755.1">
    <property type="nucleotide sequence ID" value="NZ_JPWF01000006.1"/>
</dbReference>
<feature type="chain" id="PRO_5016867658" description="Lipoprotein" evidence="1">
    <location>
        <begin position="27"/>
        <end position="194"/>
    </location>
</feature>
<evidence type="ECO:0000313" key="3">
    <source>
        <dbReference type="Proteomes" id="UP000253226"/>
    </source>
</evidence>
<evidence type="ECO:0008006" key="4">
    <source>
        <dbReference type="Google" id="ProtNLM"/>
    </source>
</evidence>
<keyword evidence="1" id="KW-0732">Signal</keyword>
<comment type="caution">
    <text evidence="2">The sequence shown here is derived from an EMBL/GenBank/DDBJ whole genome shotgun (WGS) entry which is preliminary data.</text>
</comment>
<dbReference type="Proteomes" id="UP000253226">
    <property type="component" value="Unassembled WGS sequence"/>
</dbReference>
<name>A0A367W6Z3_9PROT</name>
<feature type="signal peptide" evidence="1">
    <location>
        <begin position="1"/>
        <end position="26"/>
    </location>
</feature>
<dbReference type="OrthoDB" id="7344127at2"/>
<dbReference type="PROSITE" id="PS51257">
    <property type="entry name" value="PROKAR_LIPOPROTEIN"/>
    <property type="match status" value="1"/>
</dbReference>
<accession>A0A367W6Z3</accession>
<dbReference type="EMBL" id="JPWF01000006">
    <property type="protein sequence ID" value="RCK37205.1"/>
    <property type="molecule type" value="Genomic_DNA"/>
</dbReference>
<dbReference type="AlphaFoldDB" id="A0A367W6Z3"/>
<reference evidence="2 3" key="1">
    <citation type="submission" date="2014-07" db="EMBL/GenBank/DDBJ databases">
        <title>Draft genome sequence of Thalassospira profundimaris 35.</title>
        <authorList>
            <person name="Lai Q."/>
            <person name="Shao Z."/>
        </authorList>
    </citation>
    <scope>NUCLEOTIDE SEQUENCE [LARGE SCALE GENOMIC DNA]</scope>
    <source>
        <strain evidence="2 3">35</strain>
    </source>
</reference>